<reference evidence="1 2" key="1">
    <citation type="submission" date="2019-04" db="EMBL/GenBank/DDBJ databases">
        <title>Comparative genomics and transcriptomics to analyze fruiting body development in filamentous ascomycetes.</title>
        <authorList>
            <consortium name="DOE Joint Genome Institute"/>
            <person name="Lutkenhaus R."/>
            <person name="Traeger S."/>
            <person name="Breuer J."/>
            <person name="Kuo A."/>
            <person name="Lipzen A."/>
            <person name="Pangilinan J."/>
            <person name="Dilworth D."/>
            <person name="Sandor L."/>
            <person name="Poggeler S."/>
            <person name="Barry K."/>
            <person name="Grigoriev I.V."/>
            <person name="Nowrousian M."/>
        </authorList>
    </citation>
    <scope>NUCLEOTIDE SEQUENCE [LARGE SCALE GENOMIC DNA]</scope>
    <source>
        <strain evidence="1 2">CBS 389.68</strain>
    </source>
</reference>
<proteinExistence type="predicted"/>
<dbReference type="Proteomes" id="UP000298138">
    <property type="component" value="Unassembled WGS sequence"/>
</dbReference>
<dbReference type="PANTHER" id="PTHR28086">
    <property type="entry name" value="UPF0662 PROTEIN YPL260W"/>
    <property type="match status" value="1"/>
</dbReference>
<dbReference type="InterPro" id="IPR018810">
    <property type="entry name" value="UPF0662"/>
</dbReference>
<evidence type="ECO:0000313" key="1">
    <source>
        <dbReference type="EMBL" id="TGZ80424.1"/>
    </source>
</evidence>
<organism evidence="1 2">
    <name type="scientific">Ascodesmis nigricans</name>
    <dbReference type="NCBI Taxonomy" id="341454"/>
    <lineage>
        <taxon>Eukaryota</taxon>
        <taxon>Fungi</taxon>
        <taxon>Dikarya</taxon>
        <taxon>Ascomycota</taxon>
        <taxon>Pezizomycotina</taxon>
        <taxon>Pezizomycetes</taxon>
        <taxon>Pezizales</taxon>
        <taxon>Ascodesmidaceae</taxon>
        <taxon>Ascodesmis</taxon>
    </lineage>
</organism>
<sequence length="435" mass="49424">MPDRAAILQSFAELRDSLVLLKENRSTYIRTHDALAAHDKLAALLQKFENAGSQSADSASPPPKDERVIDQCLHMISLLFLTVGRNNEAPAMYTPCVITKRLLDHLTESGNYSAKDVQSVPETLQKYNAIIETDPELSNLLILARVRQRLESCYEAVKPLQTRLSKISPTLYPVYEKLVSLRRMIKAAEARRKFSPSEVEDYLYKIREIDATKQNGKFVGDDGTTPSEGQDEVQALMERAYQMAEEAQQRHGQIDPSLKDKAEILYGIKSRLERLELTQAWSLREADLYEVIDTLFTLDDERKDGKFIGSDGSAPTEGQSILLYLIRRSYAHIYTLLNSSEPVSEALTPIFNQLQTVQRCLKEVQKYGIQHPRELYPYSMKLASIDNMRVDGKWMVGDDIPEGQGRVASLLAECYEICQELRSKDFDEDHPPPVY</sequence>
<dbReference type="OrthoDB" id="2011986at2759"/>
<dbReference type="STRING" id="341454.A0A4S2MV87"/>
<gene>
    <name evidence="1" type="ORF">EX30DRAFT_341654</name>
</gene>
<accession>A0A4S2MV87</accession>
<evidence type="ECO:0000313" key="2">
    <source>
        <dbReference type="Proteomes" id="UP000298138"/>
    </source>
</evidence>
<dbReference type="PANTHER" id="PTHR28086:SF1">
    <property type="entry name" value="CU(2+) SUPPRESSING AND BLEOMYCIN SENSITIVE PROTEIN 1"/>
    <property type="match status" value="1"/>
</dbReference>
<dbReference type="GO" id="GO:0005737">
    <property type="term" value="C:cytoplasm"/>
    <property type="evidence" value="ECO:0007669"/>
    <property type="project" value="TreeGrafter"/>
</dbReference>
<keyword evidence="2" id="KW-1185">Reference proteome</keyword>
<dbReference type="InParanoid" id="A0A4S2MV87"/>
<dbReference type="AlphaFoldDB" id="A0A4S2MV87"/>
<dbReference type="FunCoup" id="A0A4S2MV87">
    <property type="interactions" value="42"/>
</dbReference>
<name>A0A4S2MV87_9PEZI</name>
<dbReference type="Pfam" id="PF10303">
    <property type="entry name" value="DUF2408"/>
    <property type="match status" value="1"/>
</dbReference>
<protein>
    <submittedName>
        <fullName evidence="1">Uncharacterized protein</fullName>
    </submittedName>
</protein>
<dbReference type="EMBL" id="ML220125">
    <property type="protein sequence ID" value="TGZ80424.1"/>
    <property type="molecule type" value="Genomic_DNA"/>
</dbReference>
<dbReference type="GO" id="GO:0005634">
    <property type="term" value="C:nucleus"/>
    <property type="evidence" value="ECO:0007669"/>
    <property type="project" value="TreeGrafter"/>
</dbReference>